<accession>A0ACB7ZY02</accession>
<keyword evidence="2" id="KW-1185">Reference proteome</keyword>
<gene>
    <name evidence="1" type="ORF">BJ138DRAFT_1183337</name>
</gene>
<proteinExistence type="predicted"/>
<organism evidence="1 2">
    <name type="scientific">Hygrophoropsis aurantiaca</name>
    <dbReference type="NCBI Taxonomy" id="72124"/>
    <lineage>
        <taxon>Eukaryota</taxon>
        <taxon>Fungi</taxon>
        <taxon>Dikarya</taxon>
        <taxon>Basidiomycota</taxon>
        <taxon>Agaricomycotina</taxon>
        <taxon>Agaricomycetes</taxon>
        <taxon>Agaricomycetidae</taxon>
        <taxon>Boletales</taxon>
        <taxon>Coniophorineae</taxon>
        <taxon>Hygrophoropsidaceae</taxon>
        <taxon>Hygrophoropsis</taxon>
    </lineage>
</organism>
<dbReference type="Proteomes" id="UP000790377">
    <property type="component" value="Unassembled WGS sequence"/>
</dbReference>
<evidence type="ECO:0000313" key="1">
    <source>
        <dbReference type="EMBL" id="KAH7906024.1"/>
    </source>
</evidence>
<dbReference type="EMBL" id="MU268082">
    <property type="protein sequence ID" value="KAH7906024.1"/>
    <property type="molecule type" value="Genomic_DNA"/>
</dbReference>
<sequence length="167" mass="19119">MGNHTEQHDTSVRINIKVIEDEVLALEKQELDLLTQLRLLRDTIARKRLLTKNLKNFLVSVNRLPNEILLVGFEQSVQNWVDENDGADRIERAKAKDTVHCHPAKAVNRCCCNMTPDAFYVWNDIHGVVLPPMDSEYSRSLHSSKIVQILLIGLETDVAIAQHLWMI</sequence>
<comment type="caution">
    <text evidence="1">The sequence shown here is derived from an EMBL/GenBank/DDBJ whole genome shotgun (WGS) entry which is preliminary data.</text>
</comment>
<reference evidence="1" key="1">
    <citation type="journal article" date="2021" name="New Phytol.">
        <title>Evolutionary innovations through gain and loss of genes in the ectomycorrhizal Boletales.</title>
        <authorList>
            <person name="Wu G."/>
            <person name="Miyauchi S."/>
            <person name="Morin E."/>
            <person name="Kuo A."/>
            <person name="Drula E."/>
            <person name="Varga T."/>
            <person name="Kohler A."/>
            <person name="Feng B."/>
            <person name="Cao Y."/>
            <person name="Lipzen A."/>
            <person name="Daum C."/>
            <person name="Hundley H."/>
            <person name="Pangilinan J."/>
            <person name="Johnson J."/>
            <person name="Barry K."/>
            <person name="LaButti K."/>
            <person name="Ng V."/>
            <person name="Ahrendt S."/>
            <person name="Min B."/>
            <person name="Choi I.G."/>
            <person name="Park H."/>
            <person name="Plett J.M."/>
            <person name="Magnuson J."/>
            <person name="Spatafora J.W."/>
            <person name="Nagy L.G."/>
            <person name="Henrissat B."/>
            <person name="Grigoriev I.V."/>
            <person name="Yang Z.L."/>
            <person name="Xu J."/>
            <person name="Martin F.M."/>
        </authorList>
    </citation>
    <scope>NUCLEOTIDE SEQUENCE</scope>
    <source>
        <strain evidence="1">ATCC 28755</strain>
    </source>
</reference>
<name>A0ACB7ZY02_9AGAM</name>
<evidence type="ECO:0000313" key="2">
    <source>
        <dbReference type="Proteomes" id="UP000790377"/>
    </source>
</evidence>
<protein>
    <submittedName>
        <fullName evidence="1">Uncharacterized protein</fullName>
    </submittedName>
</protein>